<keyword evidence="8" id="KW-1185">Reference proteome</keyword>
<keyword evidence="2" id="KW-0150">Chloroplast</keyword>
<comment type="similarity">
    <text evidence="5">Belongs to the BolA/IbaG family.</text>
</comment>
<keyword evidence="3" id="KW-0934">Plastid</keyword>
<dbReference type="EMBL" id="CM007385">
    <property type="protein sequence ID" value="ONK68323.1"/>
    <property type="molecule type" value="Genomic_DNA"/>
</dbReference>
<evidence type="ECO:0000256" key="4">
    <source>
        <dbReference type="ARBA" id="ARBA00022946"/>
    </source>
</evidence>
<gene>
    <name evidence="7" type="ORF">A4U43_C05F10170</name>
</gene>
<feature type="compositionally biased region" description="Basic and acidic residues" evidence="6">
    <location>
        <begin position="1"/>
        <end position="18"/>
    </location>
</feature>
<protein>
    <submittedName>
        <fullName evidence="7">Uncharacterized protein</fullName>
    </submittedName>
</protein>
<evidence type="ECO:0000256" key="5">
    <source>
        <dbReference type="RuleBase" id="RU003860"/>
    </source>
</evidence>
<evidence type="ECO:0000256" key="1">
    <source>
        <dbReference type="ARBA" id="ARBA00004229"/>
    </source>
</evidence>
<dbReference type="GO" id="GO:0009507">
    <property type="term" value="C:chloroplast"/>
    <property type="evidence" value="ECO:0007669"/>
    <property type="project" value="UniProtKB-SubCell"/>
</dbReference>
<sequence>MARKIEEENEILERETGEGRSLGGRGGRKERMRERLGGKLNPTELEIEDVSHMHAGHAGVRGNSSGETHFNLRVVSKEFEGKSMVKRHRLVYDLLKEELESGLHALSIVAKTPSEV</sequence>
<feature type="compositionally biased region" description="Basic and acidic residues" evidence="6">
    <location>
        <begin position="27"/>
        <end position="37"/>
    </location>
</feature>
<evidence type="ECO:0000256" key="6">
    <source>
        <dbReference type="SAM" id="MobiDB-lite"/>
    </source>
</evidence>
<reference evidence="8" key="1">
    <citation type="journal article" date="2017" name="Nat. Commun.">
        <title>The asparagus genome sheds light on the origin and evolution of a young Y chromosome.</title>
        <authorList>
            <person name="Harkess A."/>
            <person name="Zhou J."/>
            <person name="Xu C."/>
            <person name="Bowers J.E."/>
            <person name="Van der Hulst R."/>
            <person name="Ayyampalayam S."/>
            <person name="Mercati F."/>
            <person name="Riccardi P."/>
            <person name="McKain M.R."/>
            <person name="Kakrana A."/>
            <person name="Tang H."/>
            <person name="Ray J."/>
            <person name="Groenendijk J."/>
            <person name="Arikit S."/>
            <person name="Mathioni S.M."/>
            <person name="Nakano M."/>
            <person name="Shan H."/>
            <person name="Telgmann-Rauber A."/>
            <person name="Kanno A."/>
            <person name="Yue Z."/>
            <person name="Chen H."/>
            <person name="Li W."/>
            <person name="Chen Y."/>
            <person name="Xu X."/>
            <person name="Zhang Y."/>
            <person name="Luo S."/>
            <person name="Chen H."/>
            <person name="Gao J."/>
            <person name="Mao Z."/>
            <person name="Pires J.C."/>
            <person name="Luo M."/>
            <person name="Kudrna D."/>
            <person name="Wing R.A."/>
            <person name="Meyers B.C."/>
            <person name="Yi K."/>
            <person name="Kong H."/>
            <person name="Lavrijsen P."/>
            <person name="Sunseri F."/>
            <person name="Falavigna A."/>
            <person name="Ye Y."/>
            <person name="Leebens-Mack J.H."/>
            <person name="Chen G."/>
        </authorList>
    </citation>
    <scope>NUCLEOTIDE SEQUENCE [LARGE SCALE GENOMIC DNA]</scope>
    <source>
        <strain evidence="8">cv. DH0086</strain>
    </source>
</reference>
<dbReference type="PANTHER" id="PTHR46230">
    <property type="match status" value="1"/>
</dbReference>
<evidence type="ECO:0000313" key="7">
    <source>
        <dbReference type="EMBL" id="ONK68323.1"/>
    </source>
</evidence>
<dbReference type="Gene3D" id="3.30.300.90">
    <property type="entry name" value="BolA-like"/>
    <property type="match status" value="1"/>
</dbReference>
<name>A0A5P1ERN6_ASPOF</name>
<evidence type="ECO:0000256" key="3">
    <source>
        <dbReference type="ARBA" id="ARBA00022640"/>
    </source>
</evidence>
<organism evidence="7 8">
    <name type="scientific">Asparagus officinalis</name>
    <name type="common">Garden asparagus</name>
    <dbReference type="NCBI Taxonomy" id="4686"/>
    <lineage>
        <taxon>Eukaryota</taxon>
        <taxon>Viridiplantae</taxon>
        <taxon>Streptophyta</taxon>
        <taxon>Embryophyta</taxon>
        <taxon>Tracheophyta</taxon>
        <taxon>Spermatophyta</taxon>
        <taxon>Magnoliopsida</taxon>
        <taxon>Liliopsida</taxon>
        <taxon>Asparagales</taxon>
        <taxon>Asparagaceae</taxon>
        <taxon>Asparagoideae</taxon>
        <taxon>Asparagus</taxon>
    </lineage>
</organism>
<dbReference type="OMA" id="HKHAGHY"/>
<evidence type="ECO:0000256" key="2">
    <source>
        <dbReference type="ARBA" id="ARBA00022528"/>
    </source>
</evidence>
<evidence type="ECO:0000313" key="8">
    <source>
        <dbReference type="Proteomes" id="UP000243459"/>
    </source>
</evidence>
<dbReference type="PANTHER" id="PTHR46230:SF3">
    <property type="entry name" value="SUFE-LIKE PROTEIN 1, CHLOROPLASTIC_MITOCHONDRIAL"/>
    <property type="match status" value="1"/>
</dbReference>
<dbReference type="InterPro" id="IPR002634">
    <property type="entry name" value="BolA"/>
</dbReference>
<dbReference type="InterPro" id="IPR036065">
    <property type="entry name" value="BolA-like_sf"/>
</dbReference>
<dbReference type="GO" id="GO:0016226">
    <property type="term" value="P:iron-sulfur cluster assembly"/>
    <property type="evidence" value="ECO:0007669"/>
    <property type="project" value="TreeGrafter"/>
</dbReference>
<proteinExistence type="inferred from homology"/>
<dbReference type="Gramene" id="ONK68323">
    <property type="protein sequence ID" value="ONK68323"/>
    <property type="gene ID" value="A4U43_C05F10170"/>
</dbReference>
<dbReference type="FunFam" id="3.30.300.90:FF:000004">
    <property type="entry name" value="SufE-like protein, chloroplastic"/>
    <property type="match status" value="1"/>
</dbReference>
<dbReference type="Proteomes" id="UP000243459">
    <property type="component" value="Chromosome 5"/>
</dbReference>
<dbReference type="AlphaFoldDB" id="A0A5P1ERN6"/>
<keyword evidence="4" id="KW-0809">Transit peptide</keyword>
<dbReference type="OrthoDB" id="411584at2759"/>
<dbReference type="Pfam" id="PF01722">
    <property type="entry name" value="BolA"/>
    <property type="match status" value="1"/>
</dbReference>
<dbReference type="SUPFAM" id="SSF82657">
    <property type="entry name" value="BolA-like"/>
    <property type="match status" value="1"/>
</dbReference>
<feature type="region of interest" description="Disordered" evidence="6">
    <location>
        <begin position="1"/>
        <end position="40"/>
    </location>
</feature>
<accession>A0A5P1ERN6</accession>
<comment type="subcellular location">
    <subcellularLocation>
        <location evidence="1">Plastid</location>
        <location evidence="1">Chloroplast</location>
    </subcellularLocation>
</comment>